<dbReference type="Pfam" id="PF12765">
    <property type="entry name" value="Cohesin_HEAT"/>
    <property type="match status" value="1"/>
</dbReference>
<comment type="similarity">
    <text evidence="2 6">Belongs to the SCC2/Nipped-B family.</text>
</comment>
<dbReference type="GO" id="GO:0061775">
    <property type="term" value="F:cohesin loader activity"/>
    <property type="evidence" value="ECO:0007669"/>
    <property type="project" value="InterPro"/>
</dbReference>
<evidence type="ECO:0000256" key="4">
    <source>
        <dbReference type="ARBA" id="ARBA00023242"/>
    </source>
</evidence>
<feature type="region of interest" description="Disordered" evidence="7">
    <location>
        <begin position="2173"/>
        <end position="2229"/>
    </location>
</feature>
<dbReference type="Gene3D" id="1.25.10.10">
    <property type="entry name" value="Leucine-rich Repeat Variant"/>
    <property type="match status" value="1"/>
</dbReference>
<dbReference type="OMA" id="GSTDWPA"/>
<feature type="compositionally biased region" description="Polar residues" evidence="7">
    <location>
        <begin position="309"/>
        <end position="319"/>
    </location>
</feature>
<dbReference type="InterPro" id="IPR024986">
    <property type="entry name" value="Nipped-B_C"/>
</dbReference>
<evidence type="ECO:0000256" key="5">
    <source>
        <dbReference type="ARBA" id="ARBA00023306"/>
    </source>
</evidence>
<dbReference type="Proteomes" id="UP000094527">
    <property type="component" value="Unassembled WGS sequence"/>
</dbReference>
<feature type="region of interest" description="Disordered" evidence="7">
    <location>
        <begin position="1094"/>
        <end position="1139"/>
    </location>
</feature>
<feature type="region of interest" description="Disordered" evidence="7">
    <location>
        <begin position="374"/>
        <end position="407"/>
    </location>
</feature>
<dbReference type="GO" id="GO:0090694">
    <property type="term" value="C:Scc2-Scc4 cohesin loading complex"/>
    <property type="evidence" value="ECO:0007669"/>
    <property type="project" value="TreeGrafter"/>
</dbReference>
<dbReference type="EMBL" id="LJIJ01000074">
    <property type="protein sequence ID" value="ODN03427.1"/>
    <property type="molecule type" value="Genomic_DNA"/>
</dbReference>
<feature type="region of interest" description="Disordered" evidence="7">
    <location>
        <begin position="2118"/>
        <end position="2146"/>
    </location>
</feature>
<feature type="compositionally biased region" description="Polar residues" evidence="7">
    <location>
        <begin position="221"/>
        <end position="246"/>
    </location>
</feature>
<evidence type="ECO:0000259" key="8">
    <source>
        <dbReference type="Pfam" id="PF12830"/>
    </source>
</evidence>
<proteinExistence type="inferred from homology"/>
<dbReference type="STRING" id="48709.A0A1D2NDW7"/>
<dbReference type="GO" id="GO:0140588">
    <property type="term" value="P:chromatin looping"/>
    <property type="evidence" value="ECO:0007669"/>
    <property type="project" value="InterPro"/>
</dbReference>
<name>A0A1D2NDW7_ORCCI</name>
<evidence type="ECO:0000313" key="9">
    <source>
        <dbReference type="EMBL" id="ODN03427.1"/>
    </source>
</evidence>
<evidence type="ECO:0000313" key="10">
    <source>
        <dbReference type="Proteomes" id="UP000094527"/>
    </source>
</evidence>
<dbReference type="PANTHER" id="PTHR21704:SF18">
    <property type="entry name" value="NIPPED-B-LIKE PROTEIN"/>
    <property type="match status" value="1"/>
</dbReference>
<dbReference type="GO" id="GO:0010468">
    <property type="term" value="P:regulation of gene expression"/>
    <property type="evidence" value="ECO:0007669"/>
    <property type="project" value="InterPro"/>
</dbReference>
<sequence>MNGEIPSVPITTLAGVASLVDLLPEMPLPSPLPQTLGNKSLLFHPRVAEEAQRLLTVTDDNNLIPQLIQSLSLTSSRQIELKDPYNEMPLDHPNAPALLKGIVLRKPDVFKGKHEQQPVDWNQMYQMSNVPGMTPQSQQCMSSSSSHLGVNSMEMQNQHHGSGLMNNDALHSMMQQSLDYISGMQVDESNNKPDRLNSSLGNPVLSFNCEGDIRTKKDSHIQSQAMPITDQQNMPMHSSMYTAANISRTQSNSSSSSSFVHGISSYSPLDHHGQQVLNTKNHNQENNLNYQSPFNPPSHEQPVVPSPTHPGSSSSNKQSVISPVVQFPSVSGSNIPRHIQQSQSIHMNSMNSVGSPNHVTMSNNQFSGVESDHGVPTHTGVVGLATHSQNPFNDTSSSSKVNYSGAISGGESVPVVKLENMPKKNPLPNEVSLQKPSSIKKEPVIKLERIDSTQLALQKVSRKERSPSPSSVPNNSFSGRKASTSKNYCEDSSDGEEDESSGKKQMKPRDGKDKRRKRESDSEYAEAPDAKRRKNSVQSVEMESPVDAPKKKIRRVERMLVPVLEKLGGNILDNSTYHRFLKIMDVVLDSTDYNEREIDIDEDDNVPSELLISKSQLTELCSEAAKLKALGAMQAMPTDKLVRLLSVLEKNIRDGCKVSPLADAEDNEDESKLWMELTMESIMRGIFSSLTALHILTSPNMPKRVYLEDLIDRVVYFTKFQLQNTIFPLFDPVYRVDRKGKDGFSSSKKKRAHAREVREKNMVSFYHKIHELVGLLAELLNVQVLTDTTVLHLSTLGVSPFFVENVSELQLSSLKLVTAIFTQYEKHRRLLLDDILASIARLPSSKRSLRTFKLSSNSEEYIQMLTALVLQLIQCVTYLPDKLAVTKAHLNSEAEEGSKEKLLNPEKDLLVSGKFDTAVRTAGNFLAVFLSKCGSKSEDCDYRILFENFVQDLLSTVNKPEWPAAELLLSLLGNLLVKNLGNKGLEVSMRVASLEYLGVAAARLRKDTVSAQAKMETIDRIINDIKKEEESYANFKDSEKSEFESEEEKTEFLQRLLLDYLAVHGQSDPALMHARHFYIASWWKGAITDIERSLKGPKPANQQNRTKKKKRGASSSDEDTAGEESEEEEKDETEVEVNNRITEMTDKRKKFLLSKIRPFSDPLTSRKTEVVQTFVDYQSAELLARYLASKRPFSASFDFFLTRILSVSMETTVAIRTKALRCLTMVVEADPNVLARNDMQMWVQNSFLDQSTAVREAAVDLIGKYVLSCPDLIDKYYDKLSLRILDTGVSVRKRVIKILRDICIECPNFPKIPEICVKMIRRVNDEDGIRKLVMEVFQNMWFTAVREDPLDTERLLRKVSHITDVVASCEKVGLDFFEQLLLSLFKPKDDKDDVREKVVNPEPPKAVLTASKQIVDCLVEHVLRIEENSSNSSASSQRFVACVSTLFLFAKIRPQLLINHAITLEGYLSLRCQNVAELQAIANIASILELVVPLLVNPADSFLAQLEEDCVKLIFKNDRSVIEACMACLGAVVNKITHNYNLVRDCFRKFYNMLITQTKTMRDNPNDPRLLQHRPQLRRAVYTIGLFFRYFEFTSADVYGDFPSDIVHQIFLELLFLLDRPCSDLQYLGIQAIGNLCVRHYDFMLGNELKAVYQRLLTSEAEIRLKVQALFNIQLYLTEEELRMIRQDAEWTKNAKLENIKEMGDVTSGMASTIVQIYLKQILEAFLHDDLKVRRSAVRVIQLVLQQGLVHPIQIVPYLICMSTDEEQGVATAADKQLQEMEKKHPQFLQSQVLNGIRLSLQLQRILAGYKGPSLCGINQPHGIEQLPPLDTDIPLVRGHRTRPKEAPSALNGFLYSLLRSTKPQRRAISLSLLKQFDDQLKTRLADLLYYADNLAYFPYQVVDEPLFIIHHVDIVISVTGSNLLQSFKESLLPVHNPEGPKEQGDVNHAENGAAEPDTNKITDIMDDDDEDVESLVNRIPEDTKTLEACIIASQGCLLLLMLKQHLKDMYGLTDTRISGYSPSDATKAFERPVNRRNNPIFDPKCTLANLNCPPSGSTPEGRQALVEQYLHFKQLMLRIDPEEGEEDGEAKPVKIKIDQNLFTYGAAKAQKPVNEMQVNSSGHAVAPGSFQGAGHPPQQSNSDMGHQQYAVISSPVGRVEPLVKIPKLTIVPLKFPGNDQGKKAHKVKEHHHHHHHKHKKSKHKKKKRHTVSTDEDSDNPDSDPDFHL</sequence>
<accession>A0A1D2NDW7</accession>
<dbReference type="Pfam" id="PF12830">
    <property type="entry name" value="Nipped-B_C"/>
    <property type="match status" value="1"/>
</dbReference>
<dbReference type="InterPro" id="IPR026003">
    <property type="entry name" value="Cohesin_HEAT"/>
</dbReference>
<dbReference type="OrthoDB" id="418242at2759"/>
<evidence type="ECO:0000256" key="3">
    <source>
        <dbReference type="ARBA" id="ARBA00022737"/>
    </source>
</evidence>
<feature type="region of interest" description="Disordered" evidence="7">
    <location>
        <begin position="456"/>
        <end position="549"/>
    </location>
</feature>
<evidence type="ECO:0000256" key="1">
    <source>
        <dbReference type="ARBA" id="ARBA00004123"/>
    </source>
</evidence>
<feature type="compositionally biased region" description="Low complexity" evidence="7">
    <location>
        <begin position="467"/>
        <end position="478"/>
    </location>
</feature>
<feature type="compositionally biased region" description="Low complexity" evidence="7">
    <location>
        <begin position="247"/>
        <end position="267"/>
    </location>
</feature>
<feature type="region of interest" description="Disordered" evidence="7">
    <location>
        <begin position="1937"/>
        <end position="1966"/>
    </location>
</feature>
<evidence type="ECO:0000256" key="2">
    <source>
        <dbReference type="ARBA" id="ARBA00009252"/>
    </source>
</evidence>
<dbReference type="InterPro" id="IPR033031">
    <property type="entry name" value="Scc2/Nipped-B"/>
</dbReference>
<keyword evidence="3 6" id="KW-0677">Repeat</keyword>
<dbReference type="GO" id="GO:0003682">
    <property type="term" value="F:chromatin binding"/>
    <property type="evidence" value="ECO:0007669"/>
    <property type="project" value="TreeGrafter"/>
</dbReference>
<evidence type="ECO:0000256" key="6">
    <source>
        <dbReference type="RuleBase" id="RU364107"/>
    </source>
</evidence>
<dbReference type="GO" id="GO:0034087">
    <property type="term" value="P:establishment of mitotic sister chromatid cohesion"/>
    <property type="evidence" value="ECO:0007669"/>
    <property type="project" value="TreeGrafter"/>
</dbReference>
<feature type="region of interest" description="Disordered" evidence="7">
    <location>
        <begin position="216"/>
        <end position="319"/>
    </location>
</feature>
<dbReference type="GO" id="GO:0071169">
    <property type="term" value="P:establishment of protein localization to chromatin"/>
    <property type="evidence" value="ECO:0007669"/>
    <property type="project" value="TreeGrafter"/>
</dbReference>
<feature type="compositionally biased region" description="Polar residues" evidence="7">
    <location>
        <begin position="275"/>
        <end position="293"/>
    </location>
</feature>
<dbReference type="SUPFAM" id="SSF48371">
    <property type="entry name" value="ARM repeat"/>
    <property type="match status" value="1"/>
</dbReference>
<comment type="subcellular location">
    <subcellularLocation>
        <location evidence="1 6">Nucleus</location>
    </subcellularLocation>
</comment>
<feature type="compositionally biased region" description="Polar residues" evidence="7">
    <location>
        <begin position="386"/>
        <end position="402"/>
    </location>
</feature>
<keyword evidence="4 6" id="KW-0539">Nucleus</keyword>
<feature type="compositionally biased region" description="Basic residues" evidence="7">
    <location>
        <begin position="2184"/>
        <end position="2211"/>
    </location>
</feature>
<reference evidence="9 10" key="1">
    <citation type="journal article" date="2016" name="Genome Biol. Evol.">
        <title>Gene Family Evolution Reflects Adaptation to Soil Environmental Stressors in the Genome of the Collembolan Orchesella cincta.</title>
        <authorList>
            <person name="Faddeeva-Vakhrusheva A."/>
            <person name="Derks M.F."/>
            <person name="Anvar S.Y."/>
            <person name="Agamennone V."/>
            <person name="Suring W."/>
            <person name="Smit S."/>
            <person name="van Straalen N.M."/>
            <person name="Roelofs D."/>
        </authorList>
    </citation>
    <scope>NUCLEOTIDE SEQUENCE [LARGE SCALE GENOMIC DNA]</scope>
    <source>
        <tissue evidence="9">Mixed pool</tissue>
    </source>
</reference>
<feature type="compositionally biased region" description="Acidic residues" evidence="7">
    <location>
        <begin position="2214"/>
        <end position="2229"/>
    </location>
</feature>
<protein>
    <recommendedName>
        <fullName evidence="6">Nipped-B protein</fullName>
    </recommendedName>
</protein>
<dbReference type="PANTHER" id="PTHR21704">
    <property type="entry name" value="NIPPED-B-LIKE PROTEIN DELANGIN SCC2-RELATED"/>
    <property type="match status" value="1"/>
</dbReference>
<evidence type="ECO:0000256" key="7">
    <source>
        <dbReference type="SAM" id="MobiDB-lite"/>
    </source>
</evidence>
<dbReference type="GO" id="GO:1990414">
    <property type="term" value="P:replication-born double-strand break repair via sister chromatid exchange"/>
    <property type="evidence" value="ECO:0007669"/>
    <property type="project" value="TreeGrafter"/>
</dbReference>
<feature type="compositionally biased region" description="Basic and acidic residues" evidence="7">
    <location>
        <begin position="507"/>
        <end position="521"/>
    </location>
</feature>
<dbReference type="InterPro" id="IPR011989">
    <property type="entry name" value="ARM-like"/>
</dbReference>
<keyword evidence="10" id="KW-1185">Reference proteome</keyword>
<feature type="domain" description="Sister chromatid cohesion C-terminal" evidence="8">
    <location>
        <begin position="1711"/>
        <end position="1916"/>
    </location>
</feature>
<organism evidence="9 10">
    <name type="scientific">Orchesella cincta</name>
    <name type="common">Springtail</name>
    <name type="synonym">Podura cincta</name>
    <dbReference type="NCBI Taxonomy" id="48709"/>
    <lineage>
        <taxon>Eukaryota</taxon>
        <taxon>Metazoa</taxon>
        <taxon>Ecdysozoa</taxon>
        <taxon>Arthropoda</taxon>
        <taxon>Hexapoda</taxon>
        <taxon>Collembola</taxon>
        <taxon>Entomobryomorpha</taxon>
        <taxon>Entomobryoidea</taxon>
        <taxon>Orchesellidae</taxon>
        <taxon>Orchesellinae</taxon>
        <taxon>Orchesella</taxon>
    </lineage>
</organism>
<feature type="compositionally biased region" description="Acidic residues" evidence="7">
    <location>
        <begin position="1116"/>
        <end position="1135"/>
    </location>
</feature>
<gene>
    <name evidence="9" type="ORF">Ocin01_03255</name>
</gene>
<comment type="caution">
    <text evidence="9">The sequence shown here is derived from an EMBL/GenBank/DDBJ whole genome shotgun (WGS) entry which is preliminary data.</text>
</comment>
<feature type="compositionally biased region" description="Basic and acidic residues" evidence="7">
    <location>
        <begin position="1939"/>
        <end position="1949"/>
    </location>
</feature>
<keyword evidence="5 6" id="KW-0131">Cell cycle</keyword>
<dbReference type="InterPro" id="IPR016024">
    <property type="entry name" value="ARM-type_fold"/>
</dbReference>
<dbReference type="CDD" id="cd23958">
    <property type="entry name" value="SCC2"/>
    <property type="match status" value="1"/>
</dbReference>